<dbReference type="SUPFAM" id="SSF50129">
    <property type="entry name" value="GroES-like"/>
    <property type="match status" value="1"/>
</dbReference>
<dbReference type="Gene3D" id="3.90.180.10">
    <property type="entry name" value="Medium-chain alcohol dehydrogenases, catalytic domain"/>
    <property type="match status" value="1"/>
</dbReference>
<comment type="similarity">
    <text evidence="2">Belongs to the zinc-containing alcohol dehydrogenase family. Quinone oxidoreductase subfamily.</text>
</comment>
<keyword evidence="7" id="KW-0007">Acetylation</keyword>
<keyword evidence="17" id="KW-1185">Reference proteome</keyword>
<dbReference type="InterPro" id="IPR011032">
    <property type="entry name" value="GroES-like_sf"/>
</dbReference>
<dbReference type="InterPro" id="IPR051034">
    <property type="entry name" value="Mito_Enoyl-ACP_Reductase"/>
</dbReference>
<evidence type="ECO:0000256" key="13">
    <source>
        <dbReference type="ARBA" id="ARBA00041058"/>
    </source>
</evidence>
<dbReference type="Gene3D" id="3.40.50.720">
    <property type="entry name" value="NAD(P)-binding Rossmann-like Domain"/>
    <property type="match status" value="1"/>
</dbReference>
<evidence type="ECO:0000256" key="4">
    <source>
        <dbReference type="ARBA" id="ARBA00022832"/>
    </source>
</evidence>
<dbReference type="PANTHER" id="PTHR43981">
    <property type="entry name" value="ENOYL-[ACYL-CARRIER-PROTEIN] REDUCTASE, MITOCHONDRIAL"/>
    <property type="match status" value="1"/>
</dbReference>
<dbReference type="GO" id="GO:0005739">
    <property type="term" value="C:mitochondrion"/>
    <property type="evidence" value="ECO:0007669"/>
    <property type="project" value="UniProtKB-SubCell"/>
</dbReference>
<evidence type="ECO:0000256" key="3">
    <source>
        <dbReference type="ARBA" id="ARBA00022516"/>
    </source>
</evidence>
<evidence type="ECO:0000256" key="8">
    <source>
        <dbReference type="ARBA" id="ARBA00023002"/>
    </source>
</evidence>
<evidence type="ECO:0000256" key="5">
    <source>
        <dbReference type="ARBA" id="ARBA00022857"/>
    </source>
</evidence>
<keyword evidence="8" id="KW-0560">Oxidoreductase</keyword>
<dbReference type="Ensembl" id="ENSPCLT00000010651.1">
    <property type="protein sequence ID" value="ENSPCLP00000007751.1"/>
    <property type="gene ID" value="ENSPCLG00000006483.1"/>
</dbReference>
<dbReference type="OMA" id="YGYTQSK"/>
<dbReference type="InterPro" id="IPR013149">
    <property type="entry name" value="ADH-like_C"/>
</dbReference>
<evidence type="ECO:0000259" key="15">
    <source>
        <dbReference type="SMART" id="SM00829"/>
    </source>
</evidence>
<dbReference type="InterPro" id="IPR013154">
    <property type="entry name" value="ADH-like_N"/>
</dbReference>
<dbReference type="GO" id="GO:0006633">
    <property type="term" value="P:fatty acid biosynthetic process"/>
    <property type="evidence" value="ECO:0007669"/>
    <property type="project" value="UniProtKB-KW"/>
</dbReference>
<evidence type="ECO:0000256" key="1">
    <source>
        <dbReference type="ARBA" id="ARBA00004173"/>
    </source>
</evidence>
<dbReference type="CDD" id="cd08290">
    <property type="entry name" value="ETR"/>
    <property type="match status" value="1"/>
</dbReference>
<evidence type="ECO:0000313" key="17">
    <source>
        <dbReference type="Proteomes" id="UP000472261"/>
    </source>
</evidence>
<proteinExistence type="inferred from homology"/>
<dbReference type="Pfam" id="PF08240">
    <property type="entry name" value="ADH_N"/>
    <property type="match status" value="1"/>
</dbReference>
<dbReference type="AlphaFoldDB" id="A0A669Q1A0"/>
<keyword evidence="11" id="KW-0275">Fatty acid biosynthesis</keyword>
<evidence type="ECO:0000256" key="9">
    <source>
        <dbReference type="ARBA" id="ARBA00023098"/>
    </source>
</evidence>
<evidence type="ECO:0000256" key="11">
    <source>
        <dbReference type="ARBA" id="ARBA00023160"/>
    </source>
</evidence>
<evidence type="ECO:0000256" key="12">
    <source>
        <dbReference type="ARBA" id="ARBA00038963"/>
    </source>
</evidence>
<evidence type="ECO:0000256" key="6">
    <source>
        <dbReference type="ARBA" id="ARBA00022946"/>
    </source>
</evidence>
<dbReference type="PANTHER" id="PTHR43981:SF9">
    <property type="entry name" value="ENOYL-[ACYL-CARRIER-PROTEIN] REDUCTASE, MITOCHONDRIAL"/>
    <property type="match status" value="1"/>
</dbReference>
<organism evidence="16 17">
    <name type="scientific">Phasianus colchicus</name>
    <name type="common">Common pheasant</name>
    <dbReference type="NCBI Taxonomy" id="9054"/>
    <lineage>
        <taxon>Eukaryota</taxon>
        <taxon>Metazoa</taxon>
        <taxon>Chordata</taxon>
        <taxon>Craniata</taxon>
        <taxon>Vertebrata</taxon>
        <taxon>Euteleostomi</taxon>
        <taxon>Archelosauria</taxon>
        <taxon>Archosauria</taxon>
        <taxon>Dinosauria</taxon>
        <taxon>Saurischia</taxon>
        <taxon>Theropoda</taxon>
        <taxon>Coelurosauria</taxon>
        <taxon>Aves</taxon>
        <taxon>Neognathae</taxon>
        <taxon>Galloanserae</taxon>
        <taxon>Galliformes</taxon>
        <taxon>Phasianidae</taxon>
        <taxon>Phasianinae</taxon>
        <taxon>Phasianus</taxon>
    </lineage>
</organism>
<evidence type="ECO:0000256" key="7">
    <source>
        <dbReference type="ARBA" id="ARBA00022990"/>
    </source>
</evidence>
<evidence type="ECO:0000256" key="14">
    <source>
        <dbReference type="ARBA" id="ARBA00042123"/>
    </source>
</evidence>
<feature type="domain" description="Enoyl reductase (ER)" evidence="15">
    <location>
        <begin position="30"/>
        <end position="326"/>
    </location>
</feature>
<dbReference type="GO" id="GO:0141148">
    <property type="term" value="F:enoyl-[acyl-carrier-protein] reductase (NADPH) activity"/>
    <property type="evidence" value="ECO:0007669"/>
    <property type="project" value="UniProtKB-EC"/>
</dbReference>
<evidence type="ECO:0000256" key="2">
    <source>
        <dbReference type="ARBA" id="ARBA00010371"/>
    </source>
</evidence>
<dbReference type="SMART" id="SM00829">
    <property type="entry name" value="PKS_ER"/>
    <property type="match status" value="1"/>
</dbReference>
<evidence type="ECO:0000256" key="10">
    <source>
        <dbReference type="ARBA" id="ARBA00023128"/>
    </source>
</evidence>
<keyword evidence="4" id="KW-0276">Fatty acid metabolism</keyword>
<protein>
    <recommendedName>
        <fullName evidence="13">Enoyl-[acyl-carrier-protein] reductase, mitochondrial</fullName>
        <ecNumber evidence="12">1.3.1.104</ecNumber>
    </recommendedName>
    <alternativeName>
        <fullName evidence="14">2-enoyl thioester reductase</fullName>
    </alternativeName>
</protein>
<sequence>GNAVSRGTGWRSSAGQCRWGNSAASLMADALLKELELPALGHSDVLIKMLAAPINPADINMIQGTYALLAPLPAVPGNEGVGRVLEVGPGVVALSPGDCVIPADAGLGTWRTHAVLPEANLLRVPSDIPVLCAATLSINPCTALRMLTDFESLEPGTLCAGVGDDLISASQGLSPSRPDLSQLVERLLALGADHVVTEDALRKPEMKEIFKSIPKPRLALNCVGGRSTTEMLRHLQPKGTMVTYGGMAKQPVTVPVSAFIFRDVRLRGFWMTQWKKDHGELMVDSLCQMVRKGQLSTPACTAVPLEDFREALVASMQPFVSSKQILLL</sequence>
<dbReference type="FunFam" id="3.90.180.10:FF:000010">
    <property type="entry name" value="Enoyl-[acyl-carrier-protein] reductase, mitochondrial"/>
    <property type="match status" value="1"/>
</dbReference>
<name>A0A669Q1A0_PHACC</name>
<dbReference type="InterPro" id="IPR036291">
    <property type="entry name" value="NAD(P)-bd_dom_sf"/>
</dbReference>
<dbReference type="EC" id="1.3.1.104" evidence="12"/>
<keyword evidence="3" id="KW-0444">Lipid biosynthesis</keyword>
<evidence type="ECO:0000313" key="16">
    <source>
        <dbReference type="Ensembl" id="ENSPCLP00000007751.1"/>
    </source>
</evidence>
<keyword evidence="5" id="KW-0521">NADP</keyword>
<dbReference type="SUPFAM" id="SSF51735">
    <property type="entry name" value="NAD(P)-binding Rossmann-fold domains"/>
    <property type="match status" value="1"/>
</dbReference>
<dbReference type="Pfam" id="PF00107">
    <property type="entry name" value="ADH_zinc_N"/>
    <property type="match status" value="1"/>
</dbReference>
<reference evidence="16" key="1">
    <citation type="submission" date="2025-08" db="UniProtKB">
        <authorList>
            <consortium name="Ensembl"/>
        </authorList>
    </citation>
    <scope>IDENTIFICATION</scope>
</reference>
<dbReference type="Proteomes" id="UP000472261">
    <property type="component" value="Unplaced"/>
</dbReference>
<keyword evidence="9" id="KW-0443">Lipid metabolism</keyword>
<dbReference type="InterPro" id="IPR020843">
    <property type="entry name" value="ER"/>
</dbReference>
<reference evidence="16" key="2">
    <citation type="submission" date="2025-09" db="UniProtKB">
        <authorList>
            <consortium name="Ensembl"/>
        </authorList>
    </citation>
    <scope>IDENTIFICATION</scope>
</reference>
<keyword evidence="6" id="KW-0809">Transit peptide</keyword>
<comment type="subcellular location">
    <subcellularLocation>
        <location evidence="1">Mitochondrion</location>
    </subcellularLocation>
</comment>
<keyword evidence="10" id="KW-0496">Mitochondrion</keyword>
<accession>A0A669Q1A0</accession>